<keyword evidence="5 7" id="KW-1133">Transmembrane helix</keyword>
<sequence length="158" mass="17526">MISTLSYYDRATSLLSGIYFRGTALLLCRVSLAGVFWRAGRTKVEEGTLLTISDTTGFLFEQEYSGVPLPSELSMYLATYGEHLFPILLVLGLATRFSALALLLMTLTIQFFVYPDAWWQVHSLWAALSLMLLSEGGGGFSLDHLMQRFRRTPAGATA</sequence>
<gene>
    <name evidence="8" type="ORF">KT71_06112</name>
</gene>
<reference evidence="8 9" key="2">
    <citation type="journal article" date="2009" name="PLoS ONE">
        <title>The photosynthetic apparatus and its regulation in the aerobic gammaproteobacterium Congregibacter litoralis gen. nov., sp. nov.</title>
        <authorList>
            <person name="Spring S."/>
            <person name="Lunsdorf H."/>
            <person name="Fuchs B.M."/>
            <person name="Tindall B.J."/>
        </authorList>
    </citation>
    <scope>NUCLEOTIDE SEQUENCE [LARGE SCALE GENOMIC DNA]</scope>
    <source>
        <strain evidence="8">KT71</strain>
    </source>
</reference>
<keyword evidence="9" id="KW-1185">Reference proteome</keyword>
<dbReference type="GO" id="GO:0005886">
    <property type="term" value="C:plasma membrane"/>
    <property type="evidence" value="ECO:0007669"/>
    <property type="project" value="UniProtKB-SubCell"/>
</dbReference>
<evidence type="ECO:0000256" key="2">
    <source>
        <dbReference type="ARBA" id="ARBA00006679"/>
    </source>
</evidence>
<dbReference type="RefSeq" id="WP_008293643.1">
    <property type="nucleotide sequence ID" value="NZ_CM002299.1"/>
</dbReference>
<dbReference type="OrthoDB" id="121744at2"/>
<dbReference type="eggNOG" id="COG2259">
    <property type="taxonomic scope" value="Bacteria"/>
</dbReference>
<dbReference type="AlphaFoldDB" id="A4ABR3"/>
<name>A4ABR3_9GAMM</name>
<dbReference type="HOGENOM" id="CLU_058421_4_1_6"/>
<comment type="caution">
    <text evidence="8">The sequence shown here is derived from an EMBL/GenBank/DDBJ whole genome shotgun (WGS) entry which is preliminary data.</text>
</comment>
<dbReference type="Proteomes" id="UP000019205">
    <property type="component" value="Chromosome"/>
</dbReference>
<reference evidence="8 9" key="1">
    <citation type="journal article" date="2007" name="Proc. Natl. Acad. Sci. U.S.A.">
        <title>Characterization of a marine gammaproteobacterium capable of aerobic anoxygenic photosynthesis.</title>
        <authorList>
            <person name="Fuchs B.M."/>
            <person name="Spring S."/>
            <person name="Teeling H."/>
            <person name="Quast C."/>
            <person name="Wulf J."/>
            <person name="Schattenhofer M."/>
            <person name="Yan S."/>
            <person name="Ferriera S."/>
            <person name="Johnson J."/>
            <person name="Glockner F.O."/>
            <person name="Amann R."/>
        </authorList>
    </citation>
    <scope>NUCLEOTIDE SEQUENCE [LARGE SCALE GENOMIC DNA]</scope>
    <source>
        <strain evidence="8">KT71</strain>
    </source>
</reference>
<dbReference type="EMBL" id="AAOA02000004">
    <property type="protein sequence ID" value="EAQ96576.1"/>
    <property type="molecule type" value="Genomic_DNA"/>
</dbReference>
<comment type="similarity">
    <text evidence="2">Belongs to the DoxX family.</text>
</comment>
<evidence type="ECO:0000313" key="9">
    <source>
        <dbReference type="Proteomes" id="UP000019205"/>
    </source>
</evidence>
<dbReference type="InterPro" id="IPR032808">
    <property type="entry name" value="DoxX"/>
</dbReference>
<dbReference type="InterPro" id="IPR051907">
    <property type="entry name" value="DoxX-like_oxidoreductase"/>
</dbReference>
<evidence type="ECO:0000256" key="1">
    <source>
        <dbReference type="ARBA" id="ARBA00004651"/>
    </source>
</evidence>
<evidence type="ECO:0000256" key="6">
    <source>
        <dbReference type="ARBA" id="ARBA00023136"/>
    </source>
</evidence>
<evidence type="ECO:0000313" key="8">
    <source>
        <dbReference type="EMBL" id="EAQ96576.1"/>
    </source>
</evidence>
<dbReference type="PANTHER" id="PTHR33452:SF1">
    <property type="entry name" value="INNER MEMBRANE PROTEIN YPHA-RELATED"/>
    <property type="match status" value="1"/>
</dbReference>
<dbReference type="PANTHER" id="PTHR33452">
    <property type="entry name" value="OXIDOREDUCTASE CATD-RELATED"/>
    <property type="match status" value="1"/>
</dbReference>
<feature type="transmembrane region" description="Helical" evidence="7">
    <location>
        <begin position="124"/>
        <end position="142"/>
    </location>
</feature>
<protein>
    <submittedName>
        <fullName evidence="8">Putative membrane protein</fullName>
    </submittedName>
</protein>
<evidence type="ECO:0000256" key="7">
    <source>
        <dbReference type="SAM" id="Phobius"/>
    </source>
</evidence>
<evidence type="ECO:0000256" key="4">
    <source>
        <dbReference type="ARBA" id="ARBA00022692"/>
    </source>
</evidence>
<comment type="subcellular location">
    <subcellularLocation>
        <location evidence="1">Cell membrane</location>
        <topology evidence="1">Multi-pass membrane protein</topology>
    </subcellularLocation>
</comment>
<organism evidence="8 9">
    <name type="scientific">Congregibacter litoralis KT71</name>
    <dbReference type="NCBI Taxonomy" id="314285"/>
    <lineage>
        <taxon>Bacteria</taxon>
        <taxon>Pseudomonadati</taxon>
        <taxon>Pseudomonadota</taxon>
        <taxon>Gammaproteobacteria</taxon>
        <taxon>Cellvibrionales</taxon>
        <taxon>Halieaceae</taxon>
        <taxon>Congregibacter</taxon>
    </lineage>
</organism>
<evidence type="ECO:0000256" key="5">
    <source>
        <dbReference type="ARBA" id="ARBA00022989"/>
    </source>
</evidence>
<feature type="transmembrane region" description="Helical" evidence="7">
    <location>
        <begin position="84"/>
        <end position="112"/>
    </location>
</feature>
<evidence type="ECO:0000256" key="3">
    <source>
        <dbReference type="ARBA" id="ARBA00022475"/>
    </source>
</evidence>
<keyword evidence="3" id="KW-1003">Cell membrane</keyword>
<dbReference type="Pfam" id="PF07681">
    <property type="entry name" value="DoxX"/>
    <property type="match status" value="1"/>
</dbReference>
<proteinExistence type="inferred from homology"/>
<feature type="transmembrane region" description="Helical" evidence="7">
    <location>
        <begin position="18"/>
        <end position="37"/>
    </location>
</feature>
<keyword evidence="4 7" id="KW-0812">Transmembrane</keyword>
<keyword evidence="6 7" id="KW-0472">Membrane</keyword>
<accession>A4ABR3</accession>
<dbReference type="STRING" id="314285.KT71_06112"/>